<keyword evidence="4" id="KW-0804">Transcription</keyword>
<evidence type="ECO:0000313" key="8">
    <source>
        <dbReference type="Proteomes" id="UP000526501"/>
    </source>
</evidence>
<evidence type="ECO:0000256" key="1">
    <source>
        <dbReference type="ARBA" id="ARBA00022491"/>
    </source>
</evidence>
<evidence type="ECO:0000256" key="5">
    <source>
        <dbReference type="PROSITE-ProRule" id="PRU00335"/>
    </source>
</evidence>
<keyword evidence="2" id="KW-0805">Transcription regulation</keyword>
<dbReference type="InterPro" id="IPR001647">
    <property type="entry name" value="HTH_TetR"/>
</dbReference>
<evidence type="ECO:0000256" key="2">
    <source>
        <dbReference type="ARBA" id="ARBA00023015"/>
    </source>
</evidence>
<name>A0A7X1B959_9BACT</name>
<dbReference type="Pfam" id="PF00440">
    <property type="entry name" value="TetR_N"/>
    <property type="match status" value="1"/>
</dbReference>
<protein>
    <submittedName>
        <fullName evidence="7">TetR/AcrR family transcriptional regulator</fullName>
    </submittedName>
</protein>
<evidence type="ECO:0000256" key="4">
    <source>
        <dbReference type="ARBA" id="ARBA00023163"/>
    </source>
</evidence>
<dbReference type="SUPFAM" id="SSF46689">
    <property type="entry name" value="Homeodomain-like"/>
    <property type="match status" value="1"/>
</dbReference>
<proteinExistence type="predicted"/>
<feature type="domain" description="HTH tetR-type" evidence="6">
    <location>
        <begin position="10"/>
        <end position="70"/>
    </location>
</feature>
<comment type="caution">
    <text evidence="7">The sequence shown here is derived from an EMBL/GenBank/DDBJ whole genome shotgun (WGS) entry which is preliminary data.</text>
</comment>
<keyword evidence="1" id="KW-0678">Repressor</keyword>
<dbReference type="AlphaFoldDB" id="A0A7X1B959"/>
<dbReference type="Gene3D" id="1.10.357.10">
    <property type="entry name" value="Tetracycline Repressor, domain 2"/>
    <property type="match status" value="1"/>
</dbReference>
<sequence length="197" mass="22036">MKTANPELIEQRRQQVLEAARICFEEKGFHGASMSAICKQAKMSPGHLYHYFKGKEELIESLVENSAQHYEERLASLVETGDPLDAMLERAYEIWEDSTEGFGGRLLAELKAEASRNPKVQEIIRGYDARLHERFAKIIRFGQSTGTISKEIDALGFAVLIVSCIDGLRIAGHANGDFDLKAPTETLKLMVRKTLAP</sequence>
<dbReference type="FunFam" id="1.10.10.60:FF:000141">
    <property type="entry name" value="TetR family transcriptional regulator"/>
    <property type="match status" value="1"/>
</dbReference>
<dbReference type="InterPro" id="IPR009057">
    <property type="entry name" value="Homeodomain-like_sf"/>
</dbReference>
<dbReference type="InterPro" id="IPR039538">
    <property type="entry name" value="BetI_C"/>
</dbReference>
<dbReference type="RefSeq" id="WP_185661725.1">
    <property type="nucleotide sequence ID" value="NZ_CAWPOO010000013.1"/>
</dbReference>
<dbReference type="GO" id="GO:0003677">
    <property type="term" value="F:DNA binding"/>
    <property type="evidence" value="ECO:0007669"/>
    <property type="project" value="UniProtKB-UniRule"/>
</dbReference>
<accession>A0A7X1B959</accession>
<dbReference type="InterPro" id="IPR036271">
    <property type="entry name" value="Tet_transcr_reg_TetR-rel_C_sf"/>
</dbReference>
<dbReference type="Gene3D" id="1.10.10.60">
    <property type="entry name" value="Homeodomain-like"/>
    <property type="match status" value="1"/>
</dbReference>
<dbReference type="PROSITE" id="PS50977">
    <property type="entry name" value="HTH_TETR_2"/>
    <property type="match status" value="1"/>
</dbReference>
<gene>
    <name evidence="7" type="ORF">H5P27_17540</name>
</gene>
<dbReference type="PRINTS" id="PR00455">
    <property type="entry name" value="HTHTETR"/>
</dbReference>
<dbReference type="PANTHER" id="PTHR47506">
    <property type="entry name" value="TRANSCRIPTIONAL REGULATORY PROTEIN"/>
    <property type="match status" value="1"/>
</dbReference>
<dbReference type="EMBL" id="JACHVC010000013">
    <property type="protein sequence ID" value="MBC2607861.1"/>
    <property type="molecule type" value="Genomic_DNA"/>
</dbReference>
<keyword evidence="8" id="KW-1185">Reference proteome</keyword>
<reference evidence="7 8" key="1">
    <citation type="submission" date="2020-07" db="EMBL/GenBank/DDBJ databases">
        <authorList>
            <person name="Feng X."/>
        </authorList>
    </citation>
    <scope>NUCLEOTIDE SEQUENCE [LARGE SCALE GENOMIC DNA]</scope>
    <source>
        <strain evidence="7 8">JCM23202</strain>
    </source>
</reference>
<dbReference type="Pfam" id="PF13977">
    <property type="entry name" value="TetR_C_6"/>
    <property type="match status" value="1"/>
</dbReference>
<dbReference type="PANTHER" id="PTHR47506:SF6">
    <property type="entry name" value="HTH-TYPE TRANSCRIPTIONAL REPRESSOR NEMR"/>
    <property type="match status" value="1"/>
</dbReference>
<evidence type="ECO:0000259" key="6">
    <source>
        <dbReference type="PROSITE" id="PS50977"/>
    </source>
</evidence>
<dbReference type="Proteomes" id="UP000526501">
    <property type="component" value="Unassembled WGS sequence"/>
</dbReference>
<feature type="DNA-binding region" description="H-T-H motif" evidence="5">
    <location>
        <begin position="33"/>
        <end position="52"/>
    </location>
</feature>
<evidence type="ECO:0000256" key="3">
    <source>
        <dbReference type="ARBA" id="ARBA00023125"/>
    </source>
</evidence>
<dbReference type="SUPFAM" id="SSF48498">
    <property type="entry name" value="Tetracyclin repressor-like, C-terminal domain"/>
    <property type="match status" value="1"/>
</dbReference>
<organism evidence="7 8">
    <name type="scientific">Pelagicoccus albus</name>
    <dbReference type="NCBI Taxonomy" id="415222"/>
    <lineage>
        <taxon>Bacteria</taxon>
        <taxon>Pseudomonadati</taxon>
        <taxon>Verrucomicrobiota</taxon>
        <taxon>Opitutia</taxon>
        <taxon>Puniceicoccales</taxon>
        <taxon>Pelagicoccaceae</taxon>
        <taxon>Pelagicoccus</taxon>
    </lineage>
</organism>
<keyword evidence="3 5" id="KW-0238">DNA-binding</keyword>
<evidence type="ECO:0000313" key="7">
    <source>
        <dbReference type="EMBL" id="MBC2607861.1"/>
    </source>
</evidence>